<comment type="caution">
    <text evidence="2">The sequence shown here is derived from an EMBL/GenBank/DDBJ whole genome shotgun (WGS) entry which is preliminary data.</text>
</comment>
<evidence type="ECO:0000256" key="1">
    <source>
        <dbReference type="SAM" id="MobiDB-lite"/>
    </source>
</evidence>
<sequence length="114" mass="12652">MPPIMDRASSQQILVGAVRITLIITLSQVPDEDWLYWIDLVTQKCSNRYHCLLFKSSVVSRCQSGVSHGCFEPVLKEGGWVVRVNEGEEGEEPPPDCHLSPSIGVYQVSPAPDK</sequence>
<keyword evidence="3" id="KW-1185">Reference proteome</keyword>
<evidence type="ECO:0000313" key="3">
    <source>
        <dbReference type="Proteomes" id="UP000324222"/>
    </source>
</evidence>
<protein>
    <submittedName>
        <fullName evidence="2">Uncharacterized protein</fullName>
    </submittedName>
</protein>
<reference evidence="2 3" key="1">
    <citation type="submission" date="2019-05" db="EMBL/GenBank/DDBJ databases">
        <title>Another draft genome of Portunus trituberculatus and its Hox gene families provides insights of decapod evolution.</title>
        <authorList>
            <person name="Jeong J.-H."/>
            <person name="Song I."/>
            <person name="Kim S."/>
            <person name="Choi T."/>
            <person name="Kim D."/>
            <person name="Ryu S."/>
            <person name="Kim W."/>
        </authorList>
    </citation>
    <scope>NUCLEOTIDE SEQUENCE [LARGE SCALE GENOMIC DNA]</scope>
    <source>
        <tissue evidence="2">Muscle</tissue>
    </source>
</reference>
<dbReference type="Proteomes" id="UP000324222">
    <property type="component" value="Unassembled WGS sequence"/>
</dbReference>
<feature type="region of interest" description="Disordered" evidence="1">
    <location>
        <begin position="86"/>
        <end position="114"/>
    </location>
</feature>
<organism evidence="2 3">
    <name type="scientific">Portunus trituberculatus</name>
    <name type="common">Swimming crab</name>
    <name type="synonym">Neptunus trituberculatus</name>
    <dbReference type="NCBI Taxonomy" id="210409"/>
    <lineage>
        <taxon>Eukaryota</taxon>
        <taxon>Metazoa</taxon>
        <taxon>Ecdysozoa</taxon>
        <taxon>Arthropoda</taxon>
        <taxon>Crustacea</taxon>
        <taxon>Multicrustacea</taxon>
        <taxon>Malacostraca</taxon>
        <taxon>Eumalacostraca</taxon>
        <taxon>Eucarida</taxon>
        <taxon>Decapoda</taxon>
        <taxon>Pleocyemata</taxon>
        <taxon>Brachyura</taxon>
        <taxon>Eubrachyura</taxon>
        <taxon>Portunoidea</taxon>
        <taxon>Portunidae</taxon>
        <taxon>Portuninae</taxon>
        <taxon>Portunus</taxon>
    </lineage>
</organism>
<evidence type="ECO:0000313" key="2">
    <source>
        <dbReference type="EMBL" id="MPC91340.1"/>
    </source>
</evidence>
<name>A0A5B7J3M1_PORTR</name>
<gene>
    <name evidence="2" type="ORF">E2C01_086368</name>
</gene>
<proteinExistence type="predicted"/>
<dbReference type="AlphaFoldDB" id="A0A5B7J3M1"/>
<accession>A0A5B7J3M1</accession>
<dbReference type="EMBL" id="VSRR010087413">
    <property type="protein sequence ID" value="MPC91340.1"/>
    <property type="molecule type" value="Genomic_DNA"/>
</dbReference>